<evidence type="ECO:0000313" key="4">
    <source>
        <dbReference type="Ensembl" id="ENSCCRP00000074515.2"/>
    </source>
</evidence>
<proteinExistence type="predicted"/>
<evidence type="ECO:0000259" key="3">
    <source>
        <dbReference type="Pfam" id="PF01108"/>
    </source>
</evidence>
<feature type="domain" description="Fibronectin type-III" evidence="3">
    <location>
        <begin position="56"/>
        <end position="137"/>
    </location>
</feature>
<dbReference type="GO" id="GO:0004896">
    <property type="term" value="F:cytokine receptor activity"/>
    <property type="evidence" value="ECO:0007669"/>
    <property type="project" value="TreeGrafter"/>
</dbReference>
<dbReference type="PANTHER" id="PTHR20859">
    <property type="entry name" value="INTERFERON/INTERLEUKIN RECEPTOR"/>
    <property type="match status" value="1"/>
</dbReference>
<protein>
    <submittedName>
        <fullName evidence="4">Interferon gamma receptor 1-like</fullName>
    </submittedName>
</protein>
<dbReference type="GO" id="GO:0005886">
    <property type="term" value="C:plasma membrane"/>
    <property type="evidence" value="ECO:0007669"/>
    <property type="project" value="TreeGrafter"/>
</dbReference>
<organism evidence="4 5">
    <name type="scientific">Cyprinus carpio carpio</name>
    <dbReference type="NCBI Taxonomy" id="630221"/>
    <lineage>
        <taxon>Eukaryota</taxon>
        <taxon>Metazoa</taxon>
        <taxon>Chordata</taxon>
        <taxon>Craniata</taxon>
        <taxon>Vertebrata</taxon>
        <taxon>Euteleostomi</taxon>
        <taxon>Actinopterygii</taxon>
        <taxon>Neopterygii</taxon>
        <taxon>Teleostei</taxon>
        <taxon>Ostariophysi</taxon>
        <taxon>Cypriniformes</taxon>
        <taxon>Cyprinidae</taxon>
        <taxon>Cyprininae</taxon>
        <taxon>Cyprinus</taxon>
    </lineage>
</organism>
<keyword evidence="2" id="KW-0812">Transmembrane</keyword>
<dbReference type="Proteomes" id="UP001108240">
    <property type="component" value="Unplaced"/>
</dbReference>
<dbReference type="OMA" id="CEIIAHI"/>
<dbReference type="SUPFAM" id="SSF49265">
    <property type="entry name" value="Fibronectin type III"/>
    <property type="match status" value="1"/>
</dbReference>
<feature type="transmembrane region" description="Helical" evidence="2">
    <location>
        <begin position="264"/>
        <end position="287"/>
    </location>
</feature>
<keyword evidence="2" id="KW-0472">Membrane</keyword>
<reference evidence="4" key="2">
    <citation type="submission" date="2025-09" db="UniProtKB">
        <authorList>
            <consortium name="Ensembl"/>
        </authorList>
    </citation>
    <scope>IDENTIFICATION</scope>
</reference>
<dbReference type="InterPro" id="IPR013783">
    <property type="entry name" value="Ig-like_fold"/>
</dbReference>
<dbReference type="Pfam" id="PF01108">
    <property type="entry name" value="Tissue_fac"/>
    <property type="match status" value="1"/>
</dbReference>
<evidence type="ECO:0000313" key="5">
    <source>
        <dbReference type="Proteomes" id="UP001108240"/>
    </source>
</evidence>
<dbReference type="InterPro" id="IPR036116">
    <property type="entry name" value="FN3_sf"/>
</dbReference>
<dbReference type="GeneTree" id="ENSGT00940000165457"/>
<accession>A0A8C1EB71</accession>
<dbReference type="AlphaFoldDB" id="A0A8C1EB71"/>
<evidence type="ECO:0000256" key="1">
    <source>
        <dbReference type="SAM" id="MobiDB-lite"/>
    </source>
</evidence>
<dbReference type="PANTHER" id="PTHR20859:SF87">
    <property type="entry name" value="CYTOKINE RECEPTOR FAMILY MEMBER B13-RELATED"/>
    <property type="match status" value="1"/>
</dbReference>
<name>A0A8C1EB71_CYPCA</name>
<dbReference type="InterPro" id="IPR050650">
    <property type="entry name" value="Type-II_Cytokine-TF_Rcpt"/>
</dbReference>
<dbReference type="Gene3D" id="2.60.40.10">
    <property type="entry name" value="Immunoglobulins"/>
    <property type="match status" value="1"/>
</dbReference>
<dbReference type="Ensembl" id="ENSCCRT00000080782.2">
    <property type="protein sequence ID" value="ENSCCRP00000074515.2"/>
    <property type="gene ID" value="ENSCCRG00000021426.2"/>
</dbReference>
<sequence length="409" mass="46190">MVLRDSLSCRLSWLKEQHCPEKHGEHGLRATMKSLSTMGSVTILKIEKNILHYKQPLKVPPPTNVSVVCHNFVNILYWNYSKPTEQMKFGIKVEAYESPSKTVDTSQTYLDISSYSRNADDDYLVFVTAQDGQEKSENVSIRFTYSKDYFDKNKHKCSMDFPAVNTSVHKDVIEVFFQHPFMLHKQDLLNDEFTYTITHDEQMISYSCFEDEELCTAEIHFNQSIAVQCVELTLEGMIAGIPSHTYRNVCVPQQMPPETDKTGIIAALVGGGTIVLFIIMGFVWLLCKKLSQIPKIPEFLRNVLPSQSPATQPETNTISRMTSQGHTPLLTEETFNYGSTPSSPTEEDCKANTILDDTVVDLREVSEEDKDGGDSEGFVRSSDYDSPKFLQEMGPGDFTEGYGPRPPVI</sequence>
<keyword evidence="2" id="KW-1133">Transmembrane helix</keyword>
<evidence type="ECO:0000256" key="2">
    <source>
        <dbReference type="SAM" id="Phobius"/>
    </source>
</evidence>
<reference evidence="4" key="1">
    <citation type="submission" date="2025-08" db="UniProtKB">
        <authorList>
            <consortium name="Ensembl"/>
        </authorList>
    </citation>
    <scope>IDENTIFICATION</scope>
</reference>
<keyword evidence="5" id="KW-1185">Reference proteome</keyword>
<feature type="region of interest" description="Disordered" evidence="1">
    <location>
        <begin position="363"/>
        <end position="409"/>
    </location>
</feature>
<dbReference type="InterPro" id="IPR003961">
    <property type="entry name" value="FN3_dom"/>
</dbReference>